<protein>
    <recommendedName>
        <fullName evidence="4">Transmembrane protein</fullName>
    </recommendedName>
</protein>
<organism evidence="2 3">
    <name type="scientific">Cystoisospora suis</name>
    <dbReference type="NCBI Taxonomy" id="483139"/>
    <lineage>
        <taxon>Eukaryota</taxon>
        <taxon>Sar</taxon>
        <taxon>Alveolata</taxon>
        <taxon>Apicomplexa</taxon>
        <taxon>Conoidasida</taxon>
        <taxon>Coccidia</taxon>
        <taxon>Eucoccidiorida</taxon>
        <taxon>Eimeriorina</taxon>
        <taxon>Sarcocystidae</taxon>
        <taxon>Cystoisospora</taxon>
    </lineage>
</organism>
<dbReference type="AlphaFoldDB" id="A0A2C6L173"/>
<sequence length="74" mass="8536">MYFEAYRRVFSRILFELCLVGSSGLQRDSFSEYSIIFAGSCLLVDGLFTFIQTAVRKRERRYPGSSTRHAVEEA</sequence>
<proteinExistence type="predicted"/>
<reference evidence="2 3" key="1">
    <citation type="journal article" date="2017" name="Int. J. Parasitol.">
        <title>The genome of the protozoan parasite Cystoisospora suis and a reverse vaccinology approach to identify vaccine candidates.</title>
        <authorList>
            <person name="Palmieri N."/>
            <person name="Shrestha A."/>
            <person name="Ruttkowski B."/>
            <person name="Beck T."/>
            <person name="Vogl C."/>
            <person name="Tomley F."/>
            <person name="Blake D.P."/>
            <person name="Joachim A."/>
        </authorList>
    </citation>
    <scope>NUCLEOTIDE SEQUENCE [LARGE SCALE GENOMIC DNA]</scope>
    <source>
        <strain evidence="2 3">Wien I</strain>
    </source>
</reference>
<dbReference type="RefSeq" id="XP_067923442.1">
    <property type="nucleotide sequence ID" value="XM_068064577.1"/>
</dbReference>
<evidence type="ECO:0008006" key="4">
    <source>
        <dbReference type="Google" id="ProtNLM"/>
    </source>
</evidence>
<keyword evidence="1" id="KW-0472">Membrane</keyword>
<dbReference type="GeneID" id="94427788"/>
<feature type="transmembrane region" description="Helical" evidence="1">
    <location>
        <begin position="33"/>
        <end position="51"/>
    </location>
</feature>
<dbReference type="OrthoDB" id="328694at2759"/>
<keyword evidence="1" id="KW-0812">Transmembrane</keyword>
<keyword evidence="1" id="KW-1133">Transmembrane helix</keyword>
<keyword evidence="3" id="KW-1185">Reference proteome</keyword>
<accession>A0A2C6L173</accession>
<dbReference type="Proteomes" id="UP000221165">
    <property type="component" value="Unassembled WGS sequence"/>
</dbReference>
<evidence type="ECO:0000313" key="3">
    <source>
        <dbReference type="Proteomes" id="UP000221165"/>
    </source>
</evidence>
<dbReference type="EMBL" id="MIGC01002033">
    <property type="protein sequence ID" value="PHJ21762.1"/>
    <property type="molecule type" value="Genomic_DNA"/>
</dbReference>
<dbReference type="VEuPathDB" id="ToxoDB:CSUI_004386"/>
<comment type="caution">
    <text evidence="2">The sequence shown here is derived from an EMBL/GenBank/DDBJ whole genome shotgun (WGS) entry which is preliminary data.</text>
</comment>
<evidence type="ECO:0000256" key="1">
    <source>
        <dbReference type="SAM" id="Phobius"/>
    </source>
</evidence>
<evidence type="ECO:0000313" key="2">
    <source>
        <dbReference type="EMBL" id="PHJ21762.1"/>
    </source>
</evidence>
<name>A0A2C6L173_9APIC</name>
<gene>
    <name evidence="2" type="ORF">CSUI_004386</name>
</gene>